<organism evidence="4">
    <name type="scientific">Thalassiosira nordenskioeldii</name>
    <name type="common">Marine diatom</name>
    <dbReference type="NCBI Taxonomy" id="83372"/>
    <lineage>
        <taxon>Eukaryota</taxon>
        <taxon>Sar</taxon>
        <taxon>Stramenopiles</taxon>
        <taxon>Ochrophyta</taxon>
        <taxon>Bacillariophyta</taxon>
        <taxon>Coscinodiscophyceae</taxon>
        <taxon>Thalassiosirophycidae</taxon>
        <taxon>Thalassiosirales</taxon>
        <taxon>Thalassiosiraceae</taxon>
        <taxon>Thalassiosira</taxon>
    </lineage>
</organism>
<dbReference type="PANTHER" id="PTHR19836:SF19">
    <property type="entry name" value="SMALL RIBOSOMAL SUBUNIT PROTEIN US14M"/>
    <property type="match status" value="1"/>
</dbReference>
<dbReference type="GO" id="GO:0003735">
    <property type="term" value="F:structural constituent of ribosome"/>
    <property type="evidence" value="ECO:0007669"/>
    <property type="project" value="InterPro"/>
</dbReference>
<name>A0A891GUB4_THANO</name>
<evidence type="ECO:0000256" key="1">
    <source>
        <dbReference type="ARBA" id="ARBA00009083"/>
    </source>
</evidence>
<dbReference type="EMBL" id="MW387419">
    <property type="protein sequence ID" value="QRK25900.1"/>
    <property type="molecule type" value="Genomic_DNA"/>
</dbReference>
<keyword evidence="4" id="KW-0496">Mitochondrion</keyword>
<evidence type="ECO:0000313" key="4">
    <source>
        <dbReference type="EMBL" id="QRK25900.1"/>
    </source>
</evidence>
<dbReference type="RefSeq" id="YP_010163997.1">
    <property type="nucleotide sequence ID" value="NC_057471.1"/>
</dbReference>
<dbReference type="InterPro" id="IPR001209">
    <property type="entry name" value="Ribosomal_uS14"/>
</dbReference>
<keyword evidence="2 4" id="KW-0689">Ribosomal protein</keyword>
<sequence length="100" mass="11717">MKKQIKKDKNIRKLFAQQELDNIILKSIIKNENLSLIVKWNAVSKLASFSRSQNKTRFVNRCILTNRKAKFNRIFKKFSRLSFLNLARSGTISGLKKSSW</sequence>
<dbReference type="GO" id="GO:0006412">
    <property type="term" value="P:translation"/>
    <property type="evidence" value="ECO:0007669"/>
    <property type="project" value="InterPro"/>
</dbReference>
<dbReference type="Pfam" id="PF00253">
    <property type="entry name" value="Ribosomal_S14"/>
    <property type="match status" value="1"/>
</dbReference>
<dbReference type="SUPFAM" id="SSF57716">
    <property type="entry name" value="Glucocorticoid receptor-like (DNA-binding domain)"/>
    <property type="match status" value="1"/>
</dbReference>
<gene>
    <name evidence="4" type="primary">rps14</name>
</gene>
<dbReference type="AlphaFoldDB" id="A0A891GUB4"/>
<reference evidence="4" key="1">
    <citation type="journal article" date="2021" name="Mitochondrial DNA Part B Resour">
        <title>Complete mitochondrial genome of the harmful algal bloom species Thalassiosira nordenskioeldii (Mediophyceae, Bacillariophyta) from the east China sea.</title>
        <authorList>
            <person name="Liu K."/>
            <person name="Liu S."/>
            <person name="Chen Y."/>
            <person name="Liu F."/>
            <person name="Chen N."/>
        </authorList>
    </citation>
    <scope>NUCLEOTIDE SEQUENCE</scope>
    <source>
        <strain evidence="4">CNS00052</strain>
    </source>
</reference>
<dbReference type="Gene3D" id="1.10.287.1480">
    <property type="match status" value="1"/>
</dbReference>
<evidence type="ECO:0000256" key="2">
    <source>
        <dbReference type="ARBA" id="ARBA00022980"/>
    </source>
</evidence>
<protein>
    <submittedName>
        <fullName evidence="4">Ribosomal protein S14</fullName>
    </submittedName>
</protein>
<dbReference type="GeneID" id="67267223"/>
<accession>A0A891GUB4</accession>
<dbReference type="PANTHER" id="PTHR19836">
    <property type="entry name" value="30S RIBOSOMAL PROTEIN S14"/>
    <property type="match status" value="1"/>
</dbReference>
<geneLocation type="mitochondrion" evidence="4"/>
<dbReference type="GO" id="GO:0005763">
    <property type="term" value="C:mitochondrial small ribosomal subunit"/>
    <property type="evidence" value="ECO:0007669"/>
    <property type="project" value="TreeGrafter"/>
</dbReference>
<comment type="similarity">
    <text evidence="1">Belongs to the universal ribosomal protein uS14 family.</text>
</comment>
<keyword evidence="3" id="KW-0687">Ribonucleoprotein</keyword>
<proteinExistence type="inferred from homology"/>
<evidence type="ECO:0000256" key="3">
    <source>
        <dbReference type="ARBA" id="ARBA00023274"/>
    </source>
</evidence>